<protein>
    <submittedName>
        <fullName evidence="1">Uncharacterized protein</fullName>
    </submittedName>
</protein>
<proteinExistence type="predicted"/>
<gene>
    <name evidence="1" type="ORF">ALC53_07610</name>
</gene>
<sequence length="116" mass="12795">MIIAKSPSGFPRDLSIDCFLARTLADLTNPIGFRPGLSSVRFLSRFTGFVPVLAHGGARKSTFLEKEKNTNAPVHLHTCNSPGFAHGDVSHALLRESSYPRDIILEGYSPRDKENR</sequence>
<dbReference type="Proteomes" id="UP000078540">
    <property type="component" value="Unassembled WGS sequence"/>
</dbReference>
<evidence type="ECO:0000313" key="1">
    <source>
        <dbReference type="EMBL" id="KYM81969.1"/>
    </source>
</evidence>
<accession>A0A195BCP7</accession>
<dbReference type="AlphaFoldDB" id="A0A195BCP7"/>
<name>A0A195BCP7_9HYME</name>
<reference evidence="1 2" key="1">
    <citation type="submission" date="2015-09" db="EMBL/GenBank/DDBJ databases">
        <title>Atta colombica WGS genome.</title>
        <authorList>
            <person name="Nygaard S."/>
            <person name="Hu H."/>
            <person name="Boomsma J."/>
            <person name="Zhang G."/>
        </authorList>
    </citation>
    <scope>NUCLEOTIDE SEQUENCE [LARGE SCALE GENOMIC DNA]</scope>
    <source>
        <strain evidence="1">Treedump-2</strain>
        <tissue evidence="1">Whole body</tissue>
    </source>
</reference>
<dbReference type="EMBL" id="KQ976526">
    <property type="protein sequence ID" value="KYM81969.1"/>
    <property type="molecule type" value="Genomic_DNA"/>
</dbReference>
<evidence type="ECO:0000313" key="2">
    <source>
        <dbReference type="Proteomes" id="UP000078540"/>
    </source>
</evidence>
<organism evidence="1 2">
    <name type="scientific">Atta colombica</name>
    <dbReference type="NCBI Taxonomy" id="520822"/>
    <lineage>
        <taxon>Eukaryota</taxon>
        <taxon>Metazoa</taxon>
        <taxon>Ecdysozoa</taxon>
        <taxon>Arthropoda</taxon>
        <taxon>Hexapoda</taxon>
        <taxon>Insecta</taxon>
        <taxon>Pterygota</taxon>
        <taxon>Neoptera</taxon>
        <taxon>Endopterygota</taxon>
        <taxon>Hymenoptera</taxon>
        <taxon>Apocrita</taxon>
        <taxon>Aculeata</taxon>
        <taxon>Formicoidea</taxon>
        <taxon>Formicidae</taxon>
        <taxon>Myrmicinae</taxon>
        <taxon>Atta</taxon>
    </lineage>
</organism>
<keyword evidence="2" id="KW-1185">Reference proteome</keyword>